<feature type="region of interest" description="Disordered" evidence="1">
    <location>
        <begin position="69"/>
        <end position="91"/>
    </location>
</feature>
<organism evidence="2 3">
    <name type="scientific">Plasmodium ovale wallikeri</name>
    <dbReference type="NCBI Taxonomy" id="864142"/>
    <lineage>
        <taxon>Eukaryota</taxon>
        <taxon>Sar</taxon>
        <taxon>Alveolata</taxon>
        <taxon>Apicomplexa</taxon>
        <taxon>Aconoidasida</taxon>
        <taxon>Haemosporida</taxon>
        <taxon>Plasmodiidae</taxon>
        <taxon>Plasmodium</taxon>
        <taxon>Plasmodium (Plasmodium)</taxon>
    </lineage>
</organism>
<dbReference type="AlphaFoldDB" id="A0A1A8ZIL2"/>
<accession>A0A1A8ZIL2</accession>
<dbReference type="EMBL" id="FLRD01000131">
    <property type="protein sequence ID" value="SBT43705.1"/>
    <property type="molecule type" value="Genomic_DNA"/>
</dbReference>
<evidence type="ECO:0000256" key="1">
    <source>
        <dbReference type="SAM" id="MobiDB-lite"/>
    </source>
</evidence>
<keyword evidence="3" id="KW-1185">Reference proteome</keyword>
<evidence type="ECO:0000313" key="2">
    <source>
        <dbReference type="EMBL" id="SBT43705.1"/>
    </source>
</evidence>
<reference evidence="3" key="1">
    <citation type="submission" date="2016-05" db="EMBL/GenBank/DDBJ databases">
        <authorList>
            <person name="Naeem Raeece"/>
        </authorList>
    </citation>
    <scope>NUCLEOTIDE SEQUENCE [LARGE SCALE GENOMIC DNA]</scope>
</reference>
<proteinExistence type="predicted"/>
<name>A0A1A8ZIL2_PLAOA</name>
<evidence type="ECO:0000313" key="3">
    <source>
        <dbReference type="Proteomes" id="UP000078555"/>
    </source>
</evidence>
<feature type="region of interest" description="Disordered" evidence="1">
    <location>
        <begin position="30"/>
        <end position="50"/>
    </location>
</feature>
<dbReference type="Proteomes" id="UP000078555">
    <property type="component" value="Unassembled WGS sequence"/>
</dbReference>
<sequence>MTGCDSPHPGLCRKHVVSINKDVHVYRSSGAGANAHKNSRNMMRIPFSPHRSLIKMESREMRTSGWCTKTKKKRNKNGDVSINIHKTGTET</sequence>
<feature type="compositionally biased region" description="Polar residues" evidence="1">
    <location>
        <begin position="78"/>
        <end position="91"/>
    </location>
</feature>
<gene>
    <name evidence="2" type="ORF">POVWA1_048390</name>
</gene>
<protein>
    <submittedName>
        <fullName evidence="2">Uncharacterized protein</fullName>
    </submittedName>
</protein>